<evidence type="ECO:0000313" key="1">
    <source>
        <dbReference type="EMBL" id="JAD70244.1"/>
    </source>
</evidence>
<proteinExistence type="predicted"/>
<reference evidence="1" key="2">
    <citation type="journal article" date="2015" name="Data Brief">
        <title>Shoot transcriptome of the giant reed, Arundo donax.</title>
        <authorList>
            <person name="Barrero R.A."/>
            <person name="Guerrero F.D."/>
            <person name="Moolhuijzen P."/>
            <person name="Goolsby J.A."/>
            <person name="Tidwell J."/>
            <person name="Bellgard S.E."/>
            <person name="Bellgard M.I."/>
        </authorList>
    </citation>
    <scope>NUCLEOTIDE SEQUENCE</scope>
    <source>
        <tissue evidence="1">Shoot tissue taken approximately 20 cm above the soil surface</tissue>
    </source>
</reference>
<dbReference type="EMBL" id="GBRH01227651">
    <property type="protein sequence ID" value="JAD70244.1"/>
    <property type="molecule type" value="Transcribed_RNA"/>
</dbReference>
<reference evidence="1" key="1">
    <citation type="submission" date="2014-09" db="EMBL/GenBank/DDBJ databases">
        <authorList>
            <person name="Magalhaes I.L.F."/>
            <person name="Oliveira U."/>
            <person name="Santos F.R."/>
            <person name="Vidigal T.H.D.A."/>
            <person name="Brescovit A.D."/>
            <person name="Santos A.J."/>
        </authorList>
    </citation>
    <scope>NUCLEOTIDE SEQUENCE</scope>
    <source>
        <tissue evidence="1">Shoot tissue taken approximately 20 cm above the soil surface</tissue>
    </source>
</reference>
<accession>A0A0A9C1T5</accession>
<protein>
    <submittedName>
        <fullName evidence="1">Uncharacterized protein</fullName>
    </submittedName>
</protein>
<name>A0A0A9C1T5_ARUDO</name>
<organism evidence="1">
    <name type="scientific">Arundo donax</name>
    <name type="common">Giant reed</name>
    <name type="synonym">Donax arundinaceus</name>
    <dbReference type="NCBI Taxonomy" id="35708"/>
    <lineage>
        <taxon>Eukaryota</taxon>
        <taxon>Viridiplantae</taxon>
        <taxon>Streptophyta</taxon>
        <taxon>Embryophyta</taxon>
        <taxon>Tracheophyta</taxon>
        <taxon>Spermatophyta</taxon>
        <taxon>Magnoliopsida</taxon>
        <taxon>Liliopsida</taxon>
        <taxon>Poales</taxon>
        <taxon>Poaceae</taxon>
        <taxon>PACMAD clade</taxon>
        <taxon>Arundinoideae</taxon>
        <taxon>Arundineae</taxon>
        <taxon>Arundo</taxon>
    </lineage>
</organism>
<dbReference type="AlphaFoldDB" id="A0A0A9C1T5"/>
<sequence length="71" mass="7482">MPSSARFSPSGSAPQSGALTLAQALGGLRKTFSLGISTRNGTGKYCWMYGPRRRFTQGCQLLLCASSGLHS</sequence>